<reference evidence="1" key="1">
    <citation type="journal article" date="2019" name="bioRxiv">
        <title>The Genome of the Zebra Mussel, Dreissena polymorpha: A Resource for Invasive Species Research.</title>
        <authorList>
            <person name="McCartney M.A."/>
            <person name="Auch B."/>
            <person name="Kono T."/>
            <person name="Mallez S."/>
            <person name="Zhang Y."/>
            <person name="Obille A."/>
            <person name="Becker A."/>
            <person name="Abrahante J.E."/>
            <person name="Garbe J."/>
            <person name="Badalamenti J.P."/>
            <person name="Herman A."/>
            <person name="Mangelson H."/>
            <person name="Liachko I."/>
            <person name="Sullivan S."/>
            <person name="Sone E.D."/>
            <person name="Koren S."/>
            <person name="Silverstein K.A.T."/>
            <person name="Beckman K.B."/>
            <person name="Gohl D.M."/>
        </authorList>
    </citation>
    <scope>NUCLEOTIDE SEQUENCE</scope>
    <source>
        <strain evidence="1">Duluth1</strain>
        <tissue evidence="1">Whole animal</tissue>
    </source>
</reference>
<dbReference type="EMBL" id="JAIWYP010000001">
    <property type="protein sequence ID" value="KAH3878835.1"/>
    <property type="molecule type" value="Genomic_DNA"/>
</dbReference>
<organism evidence="1 2">
    <name type="scientific">Dreissena polymorpha</name>
    <name type="common">Zebra mussel</name>
    <name type="synonym">Mytilus polymorpha</name>
    <dbReference type="NCBI Taxonomy" id="45954"/>
    <lineage>
        <taxon>Eukaryota</taxon>
        <taxon>Metazoa</taxon>
        <taxon>Spiralia</taxon>
        <taxon>Lophotrochozoa</taxon>
        <taxon>Mollusca</taxon>
        <taxon>Bivalvia</taxon>
        <taxon>Autobranchia</taxon>
        <taxon>Heteroconchia</taxon>
        <taxon>Euheterodonta</taxon>
        <taxon>Imparidentia</taxon>
        <taxon>Neoheterodontei</taxon>
        <taxon>Myida</taxon>
        <taxon>Dreissenoidea</taxon>
        <taxon>Dreissenidae</taxon>
        <taxon>Dreissena</taxon>
    </lineage>
</organism>
<proteinExistence type="predicted"/>
<reference evidence="1" key="2">
    <citation type="submission" date="2020-11" db="EMBL/GenBank/DDBJ databases">
        <authorList>
            <person name="McCartney M.A."/>
            <person name="Auch B."/>
            <person name="Kono T."/>
            <person name="Mallez S."/>
            <person name="Becker A."/>
            <person name="Gohl D.M."/>
            <person name="Silverstein K.A.T."/>
            <person name="Koren S."/>
            <person name="Bechman K.B."/>
            <person name="Herman A."/>
            <person name="Abrahante J.E."/>
            <person name="Garbe J."/>
        </authorList>
    </citation>
    <scope>NUCLEOTIDE SEQUENCE</scope>
    <source>
        <strain evidence="1">Duluth1</strain>
        <tissue evidence="1">Whole animal</tissue>
    </source>
</reference>
<evidence type="ECO:0000313" key="1">
    <source>
        <dbReference type="EMBL" id="KAH3878835.1"/>
    </source>
</evidence>
<dbReference type="Proteomes" id="UP000828390">
    <property type="component" value="Unassembled WGS sequence"/>
</dbReference>
<evidence type="ECO:0000313" key="2">
    <source>
        <dbReference type="Proteomes" id="UP000828390"/>
    </source>
</evidence>
<comment type="caution">
    <text evidence="1">The sequence shown here is derived from an EMBL/GenBank/DDBJ whole genome shotgun (WGS) entry which is preliminary data.</text>
</comment>
<protein>
    <submittedName>
        <fullName evidence="1">Uncharacterized protein</fullName>
    </submittedName>
</protein>
<keyword evidence="2" id="KW-1185">Reference proteome</keyword>
<gene>
    <name evidence="1" type="ORF">DPMN_002735</name>
</gene>
<name>A0A9D4RU46_DREPO</name>
<sequence>METSTVRKWFGMETSRVRNRFGMEASTVRKWFGIEMSTVRKWFGVETSGHHLKYMYKLDLLRAPAFPVSPAAFQALAAIQVSPATAVQFSAAAAI</sequence>
<accession>A0A9D4RU46</accession>
<dbReference type="AlphaFoldDB" id="A0A9D4RU46"/>